<dbReference type="AlphaFoldDB" id="A0A7R9QRG2"/>
<dbReference type="EMBL" id="CAJPVJ010056487">
    <property type="protein sequence ID" value="CAG2183719.1"/>
    <property type="molecule type" value="Genomic_DNA"/>
</dbReference>
<feature type="compositionally biased region" description="Basic residues" evidence="1">
    <location>
        <begin position="29"/>
        <end position="44"/>
    </location>
</feature>
<name>A0A7R9QRG2_9ACAR</name>
<proteinExistence type="predicted"/>
<evidence type="ECO:0000313" key="2">
    <source>
        <dbReference type="EMBL" id="CAD7655057.1"/>
    </source>
</evidence>
<dbReference type="EMBL" id="CAJPVJ010008940">
    <property type="protein sequence ID" value="CAG2172244.1"/>
    <property type="molecule type" value="Genomic_DNA"/>
</dbReference>
<feature type="non-terminal residue" evidence="2">
    <location>
        <position position="1"/>
    </location>
</feature>
<protein>
    <submittedName>
        <fullName evidence="2">Uncharacterized protein</fullName>
    </submittedName>
</protein>
<evidence type="ECO:0000313" key="3">
    <source>
        <dbReference type="EMBL" id="CAD7666902.1"/>
    </source>
</evidence>
<reference evidence="2" key="1">
    <citation type="submission" date="2020-11" db="EMBL/GenBank/DDBJ databases">
        <authorList>
            <person name="Tran Van P."/>
        </authorList>
    </citation>
    <scope>NUCLEOTIDE SEQUENCE</scope>
</reference>
<dbReference type="EMBL" id="OC923765">
    <property type="protein sequence ID" value="CAD7655057.1"/>
    <property type="molecule type" value="Genomic_DNA"/>
</dbReference>
<accession>A0A7R9QRG2</accession>
<feature type="region of interest" description="Disordered" evidence="1">
    <location>
        <begin position="1"/>
        <end position="44"/>
    </location>
</feature>
<evidence type="ECO:0000256" key="1">
    <source>
        <dbReference type="SAM" id="MobiDB-lite"/>
    </source>
</evidence>
<organism evidence="2">
    <name type="scientific">Oppiella nova</name>
    <dbReference type="NCBI Taxonomy" id="334625"/>
    <lineage>
        <taxon>Eukaryota</taxon>
        <taxon>Metazoa</taxon>
        <taxon>Ecdysozoa</taxon>
        <taxon>Arthropoda</taxon>
        <taxon>Chelicerata</taxon>
        <taxon>Arachnida</taxon>
        <taxon>Acari</taxon>
        <taxon>Acariformes</taxon>
        <taxon>Sarcoptiformes</taxon>
        <taxon>Oribatida</taxon>
        <taxon>Brachypylina</taxon>
        <taxon>Oppioidea</taxon>
        <taxon>Oppiidae</taxon>
        <taxon>Oppiella</taxon>
    </lineage>
</organism>
<gene>
    <name evidence="2" type="ORF">ONB1V03_LOCUS11702</name>
    <name evidence="3" type="ORF">ONB1V03_LOCUS23139</name>
</gene>
<evidence type="ECO:0000313" key="4">
    <source>
        <dbReference type="Proteomes" id="UP000728032"/>
    </source>
</evidence>
<sequence>MPQKANPKTKALSLTPKPKKSAKTAAKSSAKKGSKAKATTKRAT</sequence>
<keyword evidence="4" id="KW-1185">Reference proteome</keyword>
<dbReference type="EMBL" id="OC971312">
    <property type="protein sequence ID" value="CAD7666902.1"/>
    <property type="molecule type" value="Genomic_DNA"/>
</dbReference>
<dbReference type="Proteomes" id="UP000728032">
    <property type="component" value="Unassembled WGS sequence"/>
</dbReference>